<keyword evidence="5" id="KW-1185">Reference proteome</keyword>
<dbReference type="AlphaFoldDB" id="D8M7M1"/>
<dbReference type="Pfam" id="PF00169">
    <property type="entry name" value="PH"/>
    <property type="match status" value="1"/>
</dbReference>
<dbReference type="InterPro" id="IPR017441">
    <property type="entry name" value="Protein_kinase_ATP_BS"/>
</dbReference>
<dbReference type="Proteomes" id="UP000008312">
    <property type="component" value="Unassembled WGS sequence"/>
</dbReference>
<evidence type="ECO:0000313" key="4">
    <source>
        <dbReference type="EMBL" id="CBK24060.2"/>
    </source>
</evidence>
<name>D8M7M1_BLAHO</name>
<dbReference type="SUPFAM" id="SSF56112">
    <property type="entry name" value="Protein kinase-like (PK-like)"/>
    <property type="match status" value="1"/>
</dbReference>
<evidence type="ECO:0000256" key="2">
    <source>
        <dbReference type="SAM" id="MobiDB-lite"/>
    </source>
</evidence>
<dbReference type="InParanoid" id="D8M7M1"/>
<feature type="domain" description="PH" evidence="3">
    <location>
        <begin position="109"/>
        <end position="207"/>
    </location>
</feature>
<dbReference type="EMBL" id="FN668672">
    <property type="protein sequence ID" value="CBK24060.2"/>
    <property type="molecule type" value="Genomic_DNA"/>
</dbReference>
<sequence length="316" mass="36225">MSFDIELNDNELYHPSSPLGNDGSSMSERKTFSYNPSTKVFSPKGSRPSRPSVFSIFRGSLGEVYALDRIADYVQQENDLCINGKNIATLTPETISKMDFDTASDYLQQIHLEGNLMKKGFRGLKLWKCRFFVLDRNVLVYYNKNDKNTPRRRCEITLDCKVMVENITGRPFAFSMIPCRGQLPYFLEAFSQQQRDLWVRVLTVVQLLMQRLCTKRHSKTMTSIHNDVWLQDTLGRGRYGVVRLGQIIKTGEMCAVKLINKKKVDPEVLQHELTVLRSLIVLLLSLVLALNHRIAFARPTSCGSWTSTKIPIWCMS</sequence>
<evidence type="ECO:0000313" key="5">
    <source>
        <dbReference type="Proteomes" id="UP000008312"/>
    </source>
</evidence>
<feature type="compositionally biased region" description="Polar residues" evidence="2">
    <location>
        <begin position="18"/>
        <end position="28"/>
    </location>
</feature>
<dbReference type="Gene3D" id="2.30.29.30">
    <property type="entry name" value="Pleckstrin-homology domain (PH domain)/Phosphotyrosine-binding domain (PTB)"/>
    <property type="match status" value="1"/>
</dbReference>
<dbReference type="GO" id="GO:0005524">
    <property type="term" value="F:ATP binding"/>
    <property type="evidence" value="ECO:0007669"/>
    <property type="project" value="UniProtKB-UniRule"/>
</dbReference>
<dbReference type="InterPro" id="IPR001849">
    <property type="entry name" value="PH_domain"/>
</dbReference>
<evidence type="ECO:0000259" key="3">
    <source>
        <dbReference type="PROSITE" id="PS50003"/>
    </source>
</evidence>
<feature type="region of interest" description="Disordered" evidence="2">
    <location>
        <begin position="1"/>
        <end position="28"/>
    </location>
</feature>
<dbReference type="SUPFAM" id="SSF50729">
    <property type="entry name" value="PH domain-like"/>
    <property type="match status" value="1"/>
</dbReference>
<dbReference type="CDD" id="cd00821">
    <property type="entry name" value="PH"/>
    <property type="match status" value="1"/>
</dbReference>
<dbReference type="GeneID" id="24920908"/>
<proteinExistence type="predicted"/>
<feature type="binding site" evidence="1">
    <location>
        <position position="257"/>
    </location>
    <ligand>
        <name>ATP</name>
        <dbReference type="ChEBI" id="CHEBI:30616"/>
    </ligand>
</feature>
<keyword evidence="1" id="KW-0067">ATP-binding</keyword>
<dbReference type="InterPro" id="IPR011009">
    <property type="entry name" value="Kinase-like_dom_sf"/>
</dbReference>
<dbReference type="OrthoDB" id="2157866at2759"/>
<reference evidence="4" key="1">
    <citation type="submission" date="2010-02" db="EMBL/GenBank/DDBJ databases">
        <title>Sequencing and annotation of the Blastocystis hominis genome.</title>
        <authorList>
            <person name="Wincker P."/>
        </authorList>
    </citation>
    <scope>NUCLEOTIDE SEQUENCE</scope>
    <source>
        <strain evidence="4">Singapore isolate B</strain>
    </source>
</reference>
<dbReference type="InterPro" id="IPR011993">
    <property type="entry name" value="PH-like_dom_sf"/>
</dbReference>
<gene>
    <name evidence="4" type="ORF">GSBLH_T00003846001</name>
</gene>
<evidence type="ECO:0000256" key="1">
    <source>
        <dbReference type="PROSITE-ProRule" id="PRU10141"/>
    </source>
</evidence>
<organism evidence="4">
    <name type="scientific">Blastocystis hominis</name>
    <dbReference type="NCBI Taxonomy" id="12968"/>
    <lineage>
        <taxon>Eukaryota</taxon>
        <taxon>Sar</taxon>
        <taxon>Stramenopiles</taxon>
        <taxon>Bigyra</taxon>
        <taxon>Opalozoa</taxon>
        <taxon>Opalinata</taxon>
        <taxon>Blastocystidae</taxon>
        <taxon>Blastocystis</taxon>
    </lineage>
</organism>
<protein>
    <recommendedName>
        <fullName evidence="3">PH domain-containing protein</fullName>
    </recommendedName>
</protein>
<dbReference type="Gene3D" id="3.30.200.20">
    <property type="entry name" value="Phosphorylase Kinase, domain 1"/>
    <property type="match status" value="1"/>
</dbReference>
<keyword evidence="1" id="KW-0547">Nucleotide-binding</keyword>
<dbReference type="PROSITE" id="PS50003">
    <property type="entry name" value="PH_DOMAIN"/>
    <property type="match status" value="1"/>
</dbReference>
<dbReference type="SMART" id="SM00233">
    <property type="entry name" value="PH"/>
    <property type="match status" value="1"/>
</dbReference>
<accession>D8M7M1</accession>
<dbReference type="PROSITE" id="PS00107">
    <property type="entry name" value="PROTEIN_KINASE_ATP"/>
    <property type="match status" value="1"/>
</dbReference>
<dbReference type="RefSeq" id="XP_012898108.1">
    <property type="nucleotide sequence ID" value="XM_013042654.1"/>
</dbReference>